<dbReference type="OrthoDB" id="18799at10239"/>
<accession>A0A2K9VHG6</accession>
<feature type="region of interest" description="Disordered" evidence="1">
    <location>
        <begin position="1"/>
        <end position="104"/>
    </location>
</feature>
<feature type="compositionally biased region" description="Basic and acidic residues" evidence="1">
    <location>
        <begin position="10"/>
        <end position="23"/>
    </location>
</feature>
<feature type="compositionally biased region" description="Basic and acidic residues" evidence="1">
    <location>
        <begin position="54"/>
        <end position="66"/>
    </location>
</feature>
<dbReference type="InterPro" id="IPR003615">
    <property type="entry name" value="HNH_nuc"/>
</dbReference>
<name>A0A2K9VHG6_9CAUD</name>
<evidence type="ECO:0000313" key="3">
    <source>
        <dbReference type="Proteomes" id="UP000240564"/>
    </source>
</evidence>
<proteinExistence type="predicted"/>
<protein>
    <submittedName>
        <fullName evidence="2">Uncharacterized protein</fullName>
    </submittedName>
</protein>
<dbReference type="CDD" id="cd00085">
    <property type="entry name" value="HNHc"/>
    <property type="match status" value="1"/>
</dbReference>
<evidence type="ECO:0000256" key="1">
    <source>
        <dbReference type="SAM" id="MobiDB-lite"/>
    </source>
</evidence>
<organism evidence="2 3">
    <name type="scientific">Pseudomonas phage Bjorn</name>
    <dbReference type="NCBI Taxonomy" id="2079288"/>
    <lineage>
        <taxon>Viruses</taxon>
        <taxon>Duplodnaviria</taxon>
        <taxon>Heunggongvirae</taxon>
        <taxon>Uroviricota</taxon>
        <taxon>Caudoviricetes</taxon>
        <taxon>Bjornvirus</taxon>
        <taxon>Bjornvirus bjorn</taxon>
    </lineage>
</organism>
<keyword evidence="3" id="KW-1185">Reference proteome</keyword>
<evidence type="ECO:0000313" key="2">
    <source>
        <dbReference type="EMBL" id="AUV61784.1"/>
    </source>
</evidence>
<sequence length="104" mass="11409">MASVKRKKGRDYVQERKTAKARGETGVGSNSGDAQRHRARRKVIKARGPLRSDQVVDHKTRVKDGGGNDMSNLRVRSLSSNAADGGRVGNREGKGKGKRIRNKK</sequence>
<gene>
    <name evidence="2" type="ORF">PsPhBjorn_gp32</name>
</gene>
<reference evidence="2 3" key="1">
    <citation type="submission" date="2018-01" db="EMBL/GenBank/DDBJ databases">
        <title>Pseudomonas phages infecting Pseudomonas sp. isolated from Prunus avium.</title>
        <authorList>
            <person name="Colberg O."/>
            <person name="Byth Carstens A."/>
        </authorList>
    </citation>
    <scope>NUCLEOTIDE SEQUENCE [LARGE SCALE GENOMIC DNA]</scope>
</reference>
<dbReference type="EMBL" id="MG775259">
    <property type="protein sequence ID" value="AUV61784.1"/>
    <property type="molecule type" value="Genomic_DNA"/>
</dbReference>
<dbReference type="Proteomes" id="UP000240564">
    <property type="component" value="Segment"/>
</dbReference>